<evidence type="ECO:0000256" key="1">
    <source>
        <dbReference type="ARBA" id="ARBA00001931"/>
    </source>
</evidence>
<evidence type="ECO:0000256" key="2">
    <source>
        <dbReference type="ARBA" id="ARBA00008156"/>
    </source>
</evidence>
<reference evidence="6" key="2">
    <citation type="submission" date="2020-09" db="EMBL/GenBank/DDBJ databases">
        <authorList>
            <person name="Sun Q."/>
            <person name="Kim S."/>
        </authorList>
    </citation>
    <scope>NUCLEOTIDE SEQUENCE</scope>
    <source>
        <strain evidence="6">KCTC 32255</strain>
    </source>
</reference>
<reference evidence="6" key="1">
    <citation type="journal article" date="2014" name="Int. J. Syst. Evol. Microbiol.">
        <title>Complete genome sequence of Corynebacterium casei LMG S-19264T (=DSM 44701T), isolated from a smear-ripened cheese.</title>
        <authorList>
            <consortium name="US DOE Joint Genome Institute (JGI-PGF)"/>
            <person name="Walter F."/>
            <person name="Albersmeier A."/>
            <person name="Kalinowski J."/>
            <person name="Ruckert C."/>
        </authorList>
    </citation>
    <scope>NUCLEOTIDE SEQUENCE</scope>
    <source>
        <strain evidence="6">KCTC 32255</strain>
    </source>
</reference>
<keyword evidence="4" id="KW-1133">Transmembrane helix</keyword>
<keyword evidence="3" id="KW-0560">Oxidoreductase</keyword>
<feature type="transmembrane region" description="Helical" evidence="4">
    <location>
        <begin position="93"/>
        <end position="110"/>
    </location>
</feature>
<dbReference type="InterPro" id="IPR011047">
    <property type="entry name" value="Quinoprotein_ADH-like_sf"/>
</dbReference>
<dbReference type="InterPro" id="IPR017511">
    <property type="entry name" value="PQQ_mDH"/>
</dbReference>
<dbReference type="SMART" id="SM00564">
    <property type="entry name" value="PQQ"/>
    <property type="match status" value="5"/>
</dbReference>
<dbReference type="InterPro" id="IPR018391">
    <property type="entry name" value="PQQ_b-propeller_rpt"/>
</dbReference>
<feature type="domain" description="Pyrrolo-quinoline quinone repeat" evidence="5">
    <location>
        <begin position="180"/>
        <end position="770"/>
    </location>
</feature>
<organism evidence="6 7">
    <name type="scientific">Novosphingobium colocasiae</name>
    <dbReference type="NCBI Taxonomy" id="1256513"/>
    <lineage>
        <taxon>Bacteria</taxon>
        <taxon>Pseudomonadati</taxon>
        <taxon>Pseudomonadota</taxon>
        <taxon>Alphaproteobacteria</taxon>
        <taxon>Sphingomonadales</taxon>
        <taxon>Sphingomonadaceae</taxon>
        <taxon>Novosphingobium</taxon>
    </lineage>
</organism>
<dbReference type="Pfam" id="PF01011">
    <property type="entry name" value="PQQ"/>
    <property type="match status" value="1"/>
</dbReference>
<evidence type="ECO:0000256" key="3">
    <source>
        <dbReference type="ARBA" id="ARBA00023002"/>
    </source>
</evidence>
<accession>A0A918PEQ9</accession>
<feature type="transmembrane region" description="Helical" evidence="4">
    <location>
        <begin position="14"/>
        <end position="34"/>
    </location>
</feature>
<dbReference type="EMBL" id="BMZA01000005">
    <property type="protein sequence ID" value="GGZ04014.1"/>
    <property type="molecule type" value="Genomic_DNA"/>
</dbReference>
<evidence type="ECO:0000313" key="7">
    <source>
        <dbReference type="Proteomes" id="UP000648075"/>
    </source>
</evidence>
<evidence type="ECO:0000313" key="6">
    <source>
        <dbReference type="EMBL" id="GGZ04014.1"/>
    </source>
</evidence>
<proteinExistence type="inferred from homology"/>
<dbReference type="AlphaFoldDB" id="A0A918PEQ9"/>
<feature type="transmembrane region" description="Helical" evidence="4">
    <location>
        <begin position="122"/>
        <end position="145"/>
    </location>
</feature>
<protein>
    <submittedName>
        <fullName evidence="6">Quinate dehydrogenase</fullName>
    </submittedName>
</protein>
<dbReference type="GO" id="GO:0008876">
    <property type="term" value="F:quinoprotein glucose dehydrogenase activity"/>
    <property type="evidence" value="ECO:0007669"/>
    <property type="project" value="TreeGrafter"/>
</dbReference>
<comment type="similarity">
    <text evidence="2">Belongs to the bacterial PQQ dehydrogenase family.</text>
</comment>
<dbReference type="SUPFAM" id="SSF50998">
    <property type="entry name" value="Quinoprotein alcohol dehydrogenase-like"/>
    <property type="match status" value="1"/>
</dbReference>
<name>A0A918PEQ9_9SPHN</name>
<evidence type="ECO:0000256" key="4">
    <source>
        <dbReference type="SAM" id="Phobius"/>
    </source>
</evidence>
<evidence type="ECO:0000259" key="5">
    <source>
        <dbReference type="Pfam" id="PF01011"/>
    </source>
</evidence>
<keyword evidence="4" id="KW-0472">Membrane</keyword>
<dbReference type="GO" id="GO:0016020">
    <property type="term" value="C:membrane"/>
    <property type="evidence" value="ECO:0007669"/>
    <property type="project" value="InterPro"/>
</dbReference>
<dbReference type="Gene3D" id="2.140.10.10">
    <property type="entry name" value="Quinoprotein alcohol dehydrogenase-like superfamily"/>
    <property type="match status" value="2"/>
</dbReference>
<dbReference type="CDD" id="cd10280">
    <property type="entry name" value="PQQ_mGDH"/>
    <property type="match status" value="1"/>
</dbReference>
<dbReference type="PANTHER" id="PTHR32303:SF4">
    <property type="entry name" value="QUINOPROTEIN GLUCOSE DEHYDROGENASE"/>
    <property type="match status" value="1"/>
</dbReference>
<comment type="caution">
    <text evidence="6">The sequence shown here is derived from an EMBL/GenBank/DDBJ whole genome shotgun (WGS) entry which is preliminary data.</text>
</comment>
<sequence>MSPGRSTGKVQRRIYAAFLALLALILVIGGGWLASLGGSAYYLLAGAALAWSAVLIWRARREGRWVYAAIVVATLVWTIWEAGYAGWSIMPRMVAWLVVGSWMLTPWFVRSLQPEATVVPRLARWMTAGTFLAACAVAFVVGAGLHAADPDPVDPITQAGVASAYPAAVKPATGPGRSDWQQYGNDLAGTRFSPVAQITAANVSDLQLAWRTPIDTNDLSREQGLEVTPIMIGDTLYACNGVNDVFAIDAETGAVRWRMAAAGGEGRTCRGVAYYRVPGGDGPCAERILTNTGNAQLVALDARTGKLCAGFGSAGRVDLLDGMSPAPAHYYYPTSAPAIVQGKVVLGGMVLDGQFWGEPSGVIRAFDAVTGKLAWAWDMGAPDVPGRPAAGKTYTPATPNSWGPISADEKLGLVYLPIGNSTPDFFGGMRRPVDEKFGSSVVALDAATGRLRWSFQTVRHDLWDYDVAAQPTLLDLPQAGGRIVHALVQPTKTGEVFVLDRLTGRPLRDVVERAVPQHGGVSEEHLARTQPFPIGLPSFRGPVLRERDMWGITPLDQLYCRIRFRGARYDGMMTPPGLTPWISLPGFGGGMDWGGASVDLDHNVLLVNSTTIANISWMFTRAEADADGLRPASGTEGGDLWGPAAQAGTPYASYTEAFKSPIGMPCQEPPFGRLSAVDLKTGKLVWSRPLGMAGKSAFGIPILVPITMGTPTSGGSVTTRGGVTFIAATQDRILRAFDTRTGALLWSKRLPWSGFATPMTYVSPRSGRQFLVVAAGGSHGLGEAGGAALLAFALPKR</sequence>
<feature type="transmembrane region" description="Helical" evidence="4">
    <location>
        <begin position="40"/>
        <end position="58"/>
    </location>
</feature>
<gene>
    <name evidence="6" type="primary">gcd-1</name>
    <name evidence="6" type="ORF">GCM10011614_18750</name>
</gene>
<keyword evidence="4" id="KW-0812">Transmembrane</keyword>
<dbReference type="NCBIfam" id="TIGR03074">
    <property type="entry name" value="PQQ_membr_DH"/>
    <property type="match status" value="1"/>
</dbReference>
<dbReference type="GO" id="GO:0048038">
    <property type="term" value="F:quinone binding"/>
    <property type="evidence" value="ECO:0007669"/>
    <property type="project" value="InterPro"/>
</dbReference>
<dbReference type="Proteomes" id="UP000648075">
    <property type="component" value="Unassembled WGS sequence"/>
</dbReference>
<keyword evidence="7" id="KW-1185">Reference proteome</keyword>
<feature type="transmembrane region" description="Helical" evidence="4">
    <location>
        <begin position="65"/>
        <end position="87"/>
    </location>
</feature>
<dbReference type="InterPro" id="IPR002372">
    <property type="entry name" value="PQQ_rpt_dom"/>
</dbReference>
<dbReference type="PANTHER" id="PTHR32303">
    <property type="entry name" value="QUINOPROTEIN ALCOHOL DEHYDROGENASE (CYTOCHROME C)"/>
    <property type="match status" value="1"/>
</dbReference>
<dbReference type="RefSeq" id="WP_189620927.1">
    <property type="nucleotide sequence ID" value="NZ_BMZA01000005.1"/>
</dbReference>
<comment type="cofactor">
    <cofactor evidence="1">
        <name>pyrroloquinoline quinone</name>
        <dbReference type="ChEBI" id="CHEBI:58442"/>
    </cofactor>
</comment>